<dbReference type="Pfam" id="PF00433">
    <property type="entry name" value="Pkinase_C"/>
    <property type="match status" value="1"/>
</dbReference>
<dbReference type="FunFam" id="1.10.510.10:FF:000109">
    <property type="entry name" value="Ribosomal protein S6 kinase"/>
    <property type="match status" value="1"/>
</dbReference>
<evidence type="ECO:0000256" key="5">
    <source>
        <dbReference type="ARBA" id="ARBA00022679"/>
    </source>
</evidence>
<comment type="catalytic activity">
    <reaction evidence="11">
        <text>L-seryl-[protein] + ATP = O-phospho-L-seryl-[protein] + ADP + H(+)</text>
        <dbReference type="Rhea" id="RHEA:17989"/>
        <dbReference type="Rhea" id="RHEA-COMP:9863"/>
        <dbReference type="Rhea" id="RHEA-COMP:11604"/>
        <dbReference type="ChEBI" id="CHEBI:15378"/>
        <dbReference type="ChEBI" id="CHEBI:29999"/>
        <dbReference type="ChEBI" id="CHEBI:30616"/>
        <dbReference type="ChEBI" id="CHEBI:83421"/>
        <dbReference type="ChEBI" id="CHEBI:456216"/>
        <dbReference type="EC" id="2.7.11.1"/>
    </reaction>
</comment>
<feature type="domain" description="Protein kinase" evidence="14">
    <location>
        <begin position="20"/>
        <end position="290"/>
    </location>
</feature>
<name>A0A1D2MVL7_ORCCI</name>
<evidence type="ECO:0000313" key="17">
    <source>
        <dbReference type="Proteomes" id="UP000094527"/>
    </source>
</evidence>
<evidence type="ECO:0000313" key="16">
    <source>
        <dbReference type="EMBL" id="ODM97099.1"/>
    </source>
</evidence>
<comment type="catalytic activity">
    <reaction evidence="10">
        <text>L-threonyl-[protein] + ATP = O-phospho-L-threonyl-[protein] + ADP + H(+)</text>
        <dbReference type="Rhea" id="RHEA:46608"/>
        <dbReference type="Rhea" id="RHEA-COMP:11060"/>
        <dbReference type="Rhea" id="RHEA-COMP:11605"/>
        <dbReference type="ChEBI" id="CHEBI:15378"/>
        <dbReference type="ChEBI" id="CHEBI:30013"/>
        <dbReference type="ChEBI" id="CHEBI:30616"/>
        <dbReference type="ChEBI" id="CHEBI:61977"/>
        <dbReference type="ChEBI" id="CHEBI:456216"/>
        <dbReference type="EC" id="2.7.11.1"/>
    </reaction>
</comment>
<dbReference type="CDD" id="cd05583">
    <property type="entry name" value="STKc_MSK_N"/>
    <property type="match status" value="1"/>
</dbReference>
<keyword evidence="17" id="KW-1185">Reference proteome</keyword>
<keyword evidence="3" id="KW-0723">Serine/threonine-protein kinase</keyword>
<dbReference type="OrthoDB" id="63267at2759"/>
<dbReference type="Gene3D" id="1.10.510.10">
    <property type="entry name" value="Transferase(Phosphotransferase) domain 1"/>
    <property type="match status" value="2"/>
</dbReference>
<protein>
    <recommendedName>
        <fullName evidence="2">non-specific serine/threonine protein kinase</fullName>
        <ecNumber evidence="2">2.7.11.1</ecNumber>
    </recommendedName>
</protein>
<evidence type="ECO:0000256" key="4">
    <source>
        <dbReference type="ARBA" id="ARBA00022553"/>
    </source>
</evidence>
<dbReference type="PANTHER" id="PTHR24351">
    <property type="entry name" value="RIBOSOMAL PROTEIN S6 KINASE"/>
    <property type="match status" value="1"/>
</dbReference>
<accession>A0A1D2MVL7</accession>
<gene>
    <name evidence="16" type="ORF">Ocin01_09585</name>
</gene>
<comment type="cofactor">
    <cofactor evidence="1">
        <name>Mg(2+)</name>
        <dbReference type="ChEBI" id="CHEBI:18420"/>
    </cofactor>
</comment>
<keyword evidence="7 12" id="KW-0547">Nucleotide-binding</keyword>
<dbReference type="STRING" id="48709.A0A1D2MVL7"/>
<dbReference type="EMBL" id="LJIJ01000473">
    <property type="protein sequence ID" value="ODM97099.1"/>
    <property type="molecule type" value="Genomic_DNA"/>
</dbReference>
<evidence type="ECO:0000256" key="13">
    <source>
        <dbReference type="SAM" id="MobiDB-lite"/>
    </source>
</evidence>
<dbReference type="EC" id="2.7.11.1" evidence="2"/>
<proteinExistence type="predicted"/>
<feature type="non-terminal residue" evidence="16">
    <location>
        <position position="1"/>
    </location>
</feature>
<keyword evidence="5" id="KW-0808">Transferase</keyword>
<sequence>LLVRTFRFLKAMLIHRNARSVYNSNVEEKAYGKVFLVRKVGGHDHRKLYAMKVLKKAAIIQKKKTTEHTKTERQVLEAVRQSPFLVTLHYAFQTDAKLHLILDYVSGGELFTHLYQRERFTEEQVRIYIGEIVLALEHLHKLGIIYRDIKLENILLDADGHIVLTDFGLSKEFLPHEKDQRTYSFCGTIEYMAPEVVKGGNTGHDIAVDWWSVGVLTYELLTGASPFTVDGEKNTQQEISRRILKIDPPIPEDLSAPVKDFICKLLIKDPRRRLGGGPSDAQEVKSHSFFKGLSWMDLLQKKIKPPFIPKIRNELDTSNFAEEFTKMAPTDSPAIVPPNFDKIFKGYSYVAPSVLFSDNVVSEEILRPSKLVNANTATIPNSPFFDAYEVDVNSEILGDGSFSVCRRCIEKSTGKEYAVKIVSRKVDSTREISLLKLCQGHPNIVQLHQVFYDEAHTYIVLELLRGGELLDRIRKKERFTEDEASQIMRKLVNAVHYIHSKGVVHRDLKPENLLFVDESDDSDLKIVDFGFARLMPEKDTMKTPCFTLHYAAPEVIRQALGQNEEGYDSSCDLWSLGVILYTMLSGRAPFQARSRDDSAAAIMTRIKGGQFDFNGPEWEHVSPQAKNITKGMLTVDPAKRLRMGDLLDSPWLEGGMGGLLATPGVLNRSQRGAENAVGKTLNAFHQAHKEGFRLQDVSSARLAQRRKLKKSTDGRSSSSNFSSVSSGSGGSCNASKSSVASSSLSKLSASEQEKPNFFNFGEARVQEYLSSLPEDSKRSISSTVSIPSSSSVSSSNSSTMQCSSKAMCLPLQTPTFTFAPSVTFSTVAESMASSVDSIPAITVTPILNHSSSLNMSRKALPQPTGYPIYMNFEPIMTRARKRRFEQTQVSQKPDMCPGINGYSVRINTGIDSTNSGAINLVLPSRWKNTTSEALNLSSSSAAFTSPITVTPARQQNITQSLPIGNFGSDASSVSVPKLVDAMAKYKRRRIKNL</sequence>
<dbReference type="CDD" id="cd14092">
    <property type="entry name" value="STKc_MSK_C"/>
    <property type="match status" value="1"/>
</dbReference>
<organism evidence="16 17">
    <name type="scientific">Orchesella cincta</name>
    <name type="common">Springtail</name>
    <name type="synonym">Podura cincta</name>
    <dbReference type="NCBI Taxonomy" id="48709"/>
    <lineage>
        <taxon>Eukaryota</taxon>
        <taxon>Metazoa</taxon>
        <taxon>Ecdysozoa</taxon>
        <taxon>Arthropoda</taxon>
        <taxon>Hexapoda</taxon>
        <taxon>Collembola</taxon>
        <taxon>Entomobryomorpha</taxon>
        <taxon>Entomobryoidea</taxon>
        <taxon>Orchesellidae</taxon>
        <taxon>Orchesellinae</taxon>
        <taxon>Orchesella</taxon>
    </lineage>
</organism>
<dbReference type="GO" id="GO:0005524">
    <property type="term" value="F:ATP binding"/>
    <property type="evidence" value="ECO:0007669"/>
    <property type="project" value="UniProtKB-UniRule"/>
</dbReference>
<dbReference type="SMART" id="SM00133">
    <property type="entry name" value="S_TK_X"/>
    <property type="match status" value="1"/>
</dbReference>
<keyword evidence="9 12" id="KW-0067">ATP-binding</keyword>
<dbReference type="PROSITE" id="PS51285">
    <property type="entry name" value="AGC_KINASE_CTER"/>
    <property type="match status" value="1"/>
</dbReference>
<dbReference type="PROSITE" id="PS00107">
    <property type="entry name" value="PROTEIN_KINASE_ATP"/>
    <property type="match status" value="1"/>
</dbReference>
<dbReference type="SMART" id="SM00220">
    <property type="entry name" value="S_TKc"/>
    <property type="match status" value="2"/>
</dbReference>
<dbReference type="FunFam" id="1.10.510.10:FF:000157">
    <property type="entry name" value="Ribosomal protein S6 kinase"/>
    <property type="match status" value="1"/>
</dbReference>
<evidence type="ECO:0000256" key="7">
    <source>
        <dbReference type="ARBA" id="ARBA00022741"/>
    </source>
</evidence>
<keyword evidence="8 16" id="KW-0418">Kinase</keyword>
<evidence type="ECO:0000256" key="6">
    <source>
        <dbReference type="ARBA" id="ARBA00022737"/>
    </source>
</evidence>
<dbReference type="InterPro" id="IPR017441">
    <property type="entry name" value="Protein_kinase_ATP_BS"/>
</dbReference>
<dbReference type="Pfam" id="PF00069">
    <property type="entry name" value="Pkinase"/>
    <property type="match status" value="2"/>
</dbReference>
<feature type="region of interest" description="Disordered" evidence="13">
    <location>
        <begin position="703"/>
        <end position="732"/>
    </location>
</feature>
<evidence type="ECO:0000256" key="2">
    <source>
        <dbReference type="ARBA" id="ARBA00012513"/>
    </source>
</evidence>
<evidence type="ECO:0000256" key="12">
    <source>
        <dbReference type="PROSITE-ProRule" id="PRU10141"/>
    </source>
</evidence>
<evidence type="ECO:0000256" key="1">
    <source>
        <dbReference type="ARBA" id="ARBA00001946"/>
    </source>
</evidence>
<dbReference type="PROSITE" id="PS00108">
    <property type="entry name" value="PROTEIN_KINASE_ST"/>
    <property type="match status" value="2"/>
</dbReference>
<dbReference type="InterPro" id="IPR008271">
    <property type="entry name" value="Ser/Thr_kinase_AS"/>
</dbReference>
<dbReference type="GO" id="GO:0004674">
    <property type="term" value="F:protein serine/threonine kinase activity"/>
    <property type="evidence" value="ECO:0007669"/>
    <property type="project" value="UniProtKB-KW"/>
</dbReference>
<dbReference type="AlphaFoldDB" id="A0A1D2MVL7"/>
<feature type="domain" description="Protein kinase" evidence="14">
    <location>
        <begin position="391"/>
        <end position="652"/>
    </location>
</feature>
<dbReference type="Proteomes" id="UP000094527">
    <property type="component" value="Unassembled WGS sequence"/>
</dbReference>
<comment type="caution">
    <text evidence="16">The sequence shown here is derived from an EMBL/GenBank/DDBJ whole genome shotgun (WGS) entry which is preliminary data.</text>
</comment>
<keyword evidence="4" id="KW-0597">Phosphoprotein</keyword>
<evidence type="ECO:0000256" key="10">
    <source>
        <dbReference type="ARBA" id="ARBA00047899"/>
    </source>
</evidence>
<evidence type="ECO:0000256" key="11">
    <source>
        <dbReference type="ARBA" id="ARBA00048679"/>
    </source>
</evidence>
<evidence type="ECO:0000256" key="8">
    <source>
        <dbReference type="ARBA" id="ARBA00022777"/>
    </source>
</evidence>
<feature type="binding site" evidence="12">
    <location>
        <position position="420"/>
    </location>
    <ligand>
        <name>ATP</name>
        <dbReference type="ChEBI" id="CHEBI:30616"/>
    </ligand>
</feature>
<dbReference type="InterPro" id="IPR000719">
    <property type="entry name" value="Prot_kinase_dom"/>
</dbReference>
<dbReference type="OMA" id="HEEHTSI"/>
<keyword evidence="6" id="KW-0677">Repeat</keyword>
<evidence type="ECO:0000256" key="3">
    <source>
        <dbReference type="ARBA" id="ARBA00022527"/>
    </source>
</evidence>
<reference evidence="16 17" key="1">
    <citation type="journal article" date="2016" name="Genome Biol. Evol.">
        <title>Gene Family Evolution Reflects Adaptation to Soil Environmental Stressors in the Genome of the Collembolan Orchesella cincta.</title>
        <authorList>
            <person name="Faddeeva-Vakhrusheva A."/>
            <person name="Derks M.F."/>
            <person name="Anvar S.Y."/>
            <person name="Agamennone V."/>
            <person name="Suring W."/>
            <person name="Smit S."/>
            <person name="van Straalen N.M."/>
            <person name="Roelofs D."/>
        </authorList>
    </citation>
    <scope>NUCLEOTIDE SEQUENCE [LARGE SCALE GENOMIC DNA]</scope>
    <source>
        <tissue evidence="16">Mixed pool</tissue>
    </source>
</reference>
<dbReference type="Gene3D" id="3.30.200.20">
    <property type="entry name" value="Phosphorylase Kinase, domain 1"/>
    <property type="match status" value="2"/>
</dbReference>
<dbReference type="PROSITE" id="PS50011">
    <property type="entry name" value="PROTEIN_KINASE_DOM"/>
    <property type="match status" value="2"/>
</dbReference>
<dbReference type="SUPFAM" id="SSF56112">
    <property type="entry name" value="Protein kinase-like (PK-like)"/>
    <property type="match status" value="2"/>
</dbReference>
<evidence type="ECO:0000259" key="14">
    <source>
        <dbReference type="PROSITE" id="PS50011"/>
    </source>
</evidence>
<feature type="compositionally biased region" description="Low complexity" evidence="13">
    <location>
        <begin position="714"/>
        <end position="732"/>
    </location>
</feature>
<feature type="domain" description="AGC-kinase C-terminal" evidence="15">
    <location>
        <begin position="291"/>
        <end position="359"/>
    </location>
</feature>
<dbReference type="InterPro" id="IPR011009">
    <property type="entry name" value="Kinase-like_dom_sf"/>
</dbReference>
<evidence type="ECO:0000259" key="15">
    <source>
        <dbReference type="PROSITE" id="PS51285"/>
    </source>
</evidence>
<dbReference type="InterPro" id="IPR000961">
    <property type="entry name" value="AGC-kinase_C"/>
</dbReference>
<evidence type="ECO:0000256" key="9">
    <source>
        <dbReference type="ARBA" id="ARBA00022840"/>
    </source>
</evidence>
<dbReference type="InterPro" id="IPR017892">
    <property type="entry name" value="Pkinase_C"/>
</dbReference>